<name>A0A8J2BI21_9BACT</name>
<evidence type="ECO:0000256" key="3">
    <source>
        <dbReference type="ARBA" id="ARBA00023027"/>
    </source>
</evidence>
<dbReference type="NCBIfam" id="TIGR00557">
    <property type="entry name" value="pdxA"/>
    <property type="match status" value="1"/>
</dbReference>
<dbReference type="GO" id="GO:0051287">
    <property type="term" value="F:NAD binding"/>
    <property type="evidence" value="ECO:0007669"/>
    <property type="project" value="InterPro"/>
</dbReference>
<dbReference type="EC" id="1.1.1.262" evidence="4"/>
<dbReference type="EMBL" id="CAJNOB010000003">
    <property type="protein sequence ID" value="CAF0692010.1"/>
    <property type="molecule type" value="Genomic_DNA"/>
</dbReference>
<keyword evidence="2 4" id="KW-0560">Oxidoreductase</keyword>
<keyword evidence="5" id="KW-1185">Reference proteome</keyword>
<reference evidence="4" key="1">
    <citation type="submission" date="2021-02" db="EMBL/GenBank/DDBJ databases">
        <authorList>
            <person name="Cremers G."/>
            <person name="Picone N."/>
        </authorList>
    </citation>
    <scope>NUCLEOTIDE SEQUENCE</scope>
    <source>
        <strain evidence="4">PQ17</strain>
    </source>
</reference>
<dbReference type="GO" id="GO:0050570">
    <property type="term" value="F:4-hydroxythreonine-4-phosphate dehydrogenase activity"/>
    <property type="evidence" value="ECO:0007669"/>
    <property type="project" value="UniProtKB-EC"/>
</dbReference>
<keyword evidence="3" id="KW-0520">NAD</keyword>
<dbReference type="Gene3D" id="3.40.718.10">
    <property type="entry name" value="Isopropylmalate Dehydrogenase"/>
    <property type="match status" value="2"/>
</dbReference>
<sequence length="310" mass="34162">MRAVRIGITLGDPAGIGPEVVFKALASRKIPRRGVNYILLGSQNGMECGRLSKESAQAAWDALEEAFQMWRKGELDALVTGPIHKENMARVGFPFPGHTEFLSVRCGFEPDRGLMLLYHPKLSVALATTHCSLKEALQKLSVEKFVRLGWEVHRFLVLLGKPRPRIALAGVNPHAGEQGLFGQEEREILEPARKVLAEKGIEVSCPISPDAVFRQAYQGLWDCVLCAYHDQGLIPFKLVAFRKGVNVTLGLPLVRTSPDHGTAVELAGKGKADASSMVEAIRLAVRLTRQRRVVSEEDGWHRQGLGDSFE</sequence>
<organism evidence="4 5">
    <name type="scientific">Candidatus Methylacidithermus pantelleriae</name>
    <dbReference type="NCBI Taxonomy" id="2744239"/>
    <lineage>
        <taxon>Bacteria</taxon>
        <taxon>Pseudomonadati</taxon>
        <taxon>Verrucomicrobiota</taxon>
        <taxon>Methylacidiphilae</taxon>
        <taxon>Methylacidiphilales</taxon>
        <taxon>Methylacidiphilaceae</taxon>
        <taxon>Candidatus Methylacidithermus</taxon>
    </lineage>
</organism>
<evidence type="ECO:0000256" key="2">
    <source>
        <dbReference type="ARBA" id="ARBA00023002"/>
    </source>
</evidence>
<dbReference type="PANTHER" id="PTHR30004">
    <property type="entry name" value="4-HYDROXYTHREONINE-4-PHOSPHATE DEHYDROGENASE"/>
    <property type="match status" value="1"/>
</dbReference>
<dbReference type="Proteomes" id="UP000663859">
    <property type="component" value="Unassembled WGS sequence"/>
</dbReference>
<dbReference type="InterPro" id="IPR005255">
    <property type="entry name" value="PdxA_fam"/>
</dbReference>
<comment type="caution">
    <text evidence="4">The sequence shown here is derived from an EMBL/GenBank/DDBJ whole genome shotgun (WGS) entry which is preliminary data.</text>
</comment>
<gene>
    <name evidence="4" type="ORF">MPNT_110053</name>
</gene>
<dbReference type="SUPFAM" id="SSF53659">
    <property type="entry name" value="Isocitrate/Isopropylmalate dehydrogenase-like"/>
    <property type="match status" value="1"/>
</dbReference>
<evidence type="ECO:0000256" key="1">
    <source>
        <dbReference type="ARBA" id="ARBA00022723"/>
    </source>
</evidence>
<dbReference type="RefSeq" id="WP_236027815.1">
    <property type="nucleotide sequence ID" value="NZ_CAJNOB010000003.1"/>
</dbReference>
<proteinExistence type="predicted"/>
<dbReference type="GO" id="GO:0046872">
    <property type="term" value="F:metal ion binding"/>
    <property type="evidence" value="ECO:0007669"/>
    <property type="project" value="UniProtKB-KW"/>
</dbReference>
<keyword evidence="1" id="KW-0479">Metal-binding</keyword>
<evidence type="ECO:0000313" key="4">
    <source>
        <dbReference type="EMBL" id="CAF0692010.1"/>
    </source>
</evidence>
<dbReference type="PANTHER" id="PTHR30004:SF6">
    <property type="entry name" value="D-THREONATE 4-PHOSPHATE DEHYDROGENASE"/>
    <property type="match status" value="1"/>
</dbReference>
<dbReference type="Pfam" id="PF04166">
    <property type="entry name" value="PdxA"/>
    <property type="match status" value="1"/>
</dbReference>
<protein>
    <submittedName>
        <fullName evidence="4">4-hydroxythreonine-4-phosphate dehydrogenase</fullName>
        <ecNumber evidence="4">1.1.1.262</ecNumber>
    </submittedName>
</protein>
<dbReference type="AlphaFoldDB" id="A0A8J2BI21"/>
<evidence type="ECO:0000313" key="5">
    <source>
        <dbReference type="Proteomes" id="UP000663859"/>
    </source>
</evidence>
<accession>A0A8J2BI21</accession>